<comment type="caution">
    <text evidence="1">The sequence shown here is derived from an EMBL/GenBank/DDBJ whole genome shotgun (WGS) entry which is preliminary data.</text>
</comment>
<accession>A0ABU2XAE3</accession>
<dbReference type="SUPFAM" id="SSF51658">
    <property type="entry name" value="Xylose isomerase-like"/>
    <property type="match status" value="1"/>
</dbReference>
<dbReference type="InterPro" id="IPR036237">
    <property type="entry name" value="Xyl_isomerase-like_sf"/>
</dbReference>
<organism evidence="1 2">
    <name type="scientific">Streptomyces lonegramiae</name>
    <dbReference type="NCBI Taxonomy" id="3075524"/>
    <lineage>
        <taxon>Bacteria</taxon>
        <taxon>Bacillati</taxon>
        <taxon>Actinomycetota</taxon>
        <taxon>Actinomycetes</taxon>
        <taxon>Kitasatosporales</taxon>
        <taxon>Streptomycetaceae</taxon>
        <taxon>Streptomyces</taxon>
    </lineage>
</organism>
<dbReference type="Proteomes" id="UP001180754">
    <property type="component" value="Unassembled WGS sequence"/>
</dbReference>
<gene>
    <name evidence="1" type="ORF">RND15_09155</name>
</gene>
<dbReference type="Gene3D" id="3.20.20.150">
    <property type="entry name" value="Divalent-metal-dependent TIM barrel enzymes"/>
    <property type="match status" value="1"/>
</dbReference>
<dbReference type="EMBL" id="JAVRFD010000003">
    <property type="protein sequence ID" value="MDT0542886.1"/>
    <property type="molecule type" value="Genomic_DNA"/>
</dbReference>
<proteinExistence type="predicted"/>
<evidence type="ECO:0000313" key="1">
    <source>
        <dbReference type="EMBL" id="MDT0542886.1"/>
    </source>
</evidence>
<keyword evidence="2" id="KW-1185">Reference proteome</keyword>
<sequence>MADVPGRREPGTGEINYPAVARTLAALGYDGTVAMEAWASDDSELALERFRSAFTL</sequence>
<evidence type="ECO:0000313" key="2">
    <source>
        <dbReference type="Proteomes" id="UP001180754"/>
    </source>
</evidence>
<name>A0ABU2XAE3_9ACTN</name>
<reference evidence="1" key="1">
    <citation type="submission" date="2024-05" db="EMBL/GenBank/DDBJ databases">
        <title>30 novel species of actinomycetes from the DSMZ collection.</title>
        <authorList>
            <person name="Nouioui I."/>
        </authorList>
    </citation>
    <scope>NUCLEOTIDE SEQUENCE</scope>
    <source>
        <strain evidence="1">DSM 41529</strain>
    </source>
</reference>
<evidence type="ECO:0008006" key="3">
    <source>
        <dbReference type="Google" id="ProtNLM"/>
    </source>
</evidence>
<protein>
    <recommendedName>
        <fullName evidence="3">Xylose isomerase-like TIM barrel domain-containing protein</fullName>
    </recommendedName>
</protein>